<dbReference type="InterPro" id="IPR007094">
    <property type="entry name" value="RNA-dir_pol_PSvirus"/>
</dbReference>
<evidence type="ECO:0000256" key="1">
    <source>
        <dbReference type="ARBA" id="ARBA00022679"/>
    </source>
</evidence>
<evidence type="ECO:0000259" key="4">
    <source>
        <dbReference type="PROSITE" id="PS50507"/>
    </source>
</evidence>
<evidence type="ECO:0000256" key="2">
    <source>
        <dbReference type="ARBA" id="ARBA00022695"/>
    </source>
</evidence>
<reference evidence="5" key="1">
    <citation type="journal article" date="2016" name="Nature">
        <title>Redefining the invertebrate RNA virosphere.</title>
        <authorList>
            <person name="Shi M."/>
            <person name="Lin X.D."/>
            <person name="Tian J.H."/>
            <person name="Chen L.J."/>
            <person name="Chen X."/>
            <person name="Li C.X."/>
            <person name="Qin X.C."/>
            <person name="Li J."/>
            <person name="Cao J.P."/>
            <person name="Eden J.S."/>
            <person name="Buchmann J."/>
            <person name="Wang W."/>
            <person name="Xu J."/>
            <person name="Holmes E.C."/>
            <person name="Zhang Y.Z."/>
        </authorList>
    </citation>
    <scope>NUCLEOTIDE SEQUENCE</scope>
    <source>
        <strain evidence="5">SZmix20834</strain>
    </source>
</reference>
<accession>A0A1L3KLL0</accession>
<dbReference type="Pfam" id="PF00680">
    <property type="entry name" value="RdRP_1"/>
    <property type="match status" value="1"/>
</dbReference>
<evidence type="ECO:0000256" key="3">
    <source>
        <dbReference type="ARBA" id="ARBA00022953"/>
    </source>
</evidence>
<dbReference type="GO" id="GO:0006351">
    <property type="term" value="P:DNA-templated transcription"/>
    <property type="evidence" value="ECO:0007669"/>
    <property type="project" value="InterPro"/>
</dbReference>
<keyword evidence="3" id="KW-0693">Viral RNA replication</keyword>
<dbReference type="PROSITE" id="PS50507">
    <property type="entry name" value="RDRP_SSRNA_POS"/>
    <property type="match status" value="1"/>
</dbReference>
<keyword evidence="1" id="KW-0808">Transferase</keyword>
<protein>
    <submittedName>
        <fullName evidence="5">RdRp</fullName>
    </submittedName>
</protein>
<name>A0A1L3KLL0_9VIRU</name>
<dbReference type="InterPro" id="IPR043128">
    <property type="entry name" value="Rev_trsase/Diguanyl_cyclase"/>
</dbReference>
<organism evidence="5">
    <name type="scientific">Hubei partiti-like virus 54</name>
    <dbReference type="NCBI Taxonomy" id="1923063"/>
    <lineage>
        <taxon>Viruses</taxon>
        <taxon>Riboviria</taxon>
    </lineage>
</organism>
<feature type="domain" description="RdRp catalytic" evidence="4">
    <location>
        <begin position="229"/>
        <end position="350"/>
    </location>
</feature>
<dbReference type="EMBL" id="KX884183">
    <property type="protein sequence ID" value="APG78298.1"/>
    <property type="molecule type" value="Genomic_RNA"/>
</dbReference>
<keyword evidence="2" id="KW-0548">Nucleotidyltransferase</keyword>
<sequence length="478" mass="54296">MENVNGRSELTKVGFVCKGKFNRPKVDSYVKAYSKPRTTPYVDSIVKRIIESQGYKTEGLIDPANIYDPDQMFEGLKRYRAERKYLPKAEVLHEAFSFVFSVFARPSRADRLNVLSDVEMLGALKADTSCGIELLGKKGDILNQQIGMRREAAVRRGIKAPNPCQAFARTQRGNKTRLVWGYPIEMTMMEARFARPLIDKFIQMDTPMMIGKPKYLIGTRINCNIQPCRNSYSIDYSKYDSSIHEGLINMAFSILGTWFSPEDKETFAWQKIVEYFIRTPIVMPDGKLYVGKTRGVPSGSFFTQLIDSLVNLLLLKYVTLLQGVRLSLGRVMILGDDSIFGVDEELDISKMASDLDDMGITLNVEKSGHNTCHFLGAYWKAGLPHMTLGEIIKRAICPEKSRYINSNDPMSTAVETLQNLTAAWIEATILIPRSFNADYWLLRRAPRVTWENAFALERAMLAEGFRPKTNAPWTRPLR</sequence>
<proteinExistence type="predicted"/>
<dbReference type="GO" id="GO:0039694">
    <property type="term" value="P:viral RNA genome replication"/>
    <property type="evidence" value="ECO:0007669"/>
    <property type="project" value="InterPro"/>
</dbReference>
<dbReference type="InterPro" id="IPR001205">
    <property type="entry name" value="RNA-dir_pol_C"/>
</dbReference>
<evidence type="ECO:0000313" key="5">
    <source>
        <dbReference type="EMBL" id="APG78298.1"/>
    </source>
</evidence>
<dbReference type="GO" id="GO:0003968">
    <property type="term" value="F:RNA-directed RNA polymerase activity"/>
    <property type="evidence" value="ECO:0007669"/>
    <property type="project" value="InterPro"/>
</dbReference>
<dbReference type="SUPFAM" id="SSF56672">
    <property type="entry name" value="DNA/RNA polymerases"/>
    <property type="match status" value="1"/>
</dbReference>
<dbReference type="InterPro" id="IPR043502">
    <property type="entry name" value="DNA/RNA_pol_sf"/>
</dbReference>
<dbReference type="Gene3D" id="3.30.70.270">
    <property type="match status" value="1"/>
</dbReference>
<dbReference type="GO" id="GO:0003723">
    <property type="term" value="F:RNA binding"/>
    <property type="evidence" value="ECO:0007669"/>
    <property type="project" value="InterPro"/>
</dbReference>